<feature type="compositionally biased region" description="Basic and acidic residues" evidence="1">
    <location>
        <begin position="196"/>
        <end position="210"/>
    </location>
</feature>
<dbReference type="OrthoDB" id="10368849at2759"/>
<proteinExistence type="predicted"/>
<feature type="region of interest" description="Disordered" evidence="1">
    <location>
        <begin position="184"/>
        <end position="221"/>
    </location>
</feature>
<dbReference type="EMBL" id="CAJPDR010000592">
    <property type="protein sequence ID" value="CAF9940187.1"/>
    <property type="molecule type" value="Genomic_DNA"/>
</dbReference>
<evidence type="ECO:0000256" key="1">
    <source>
        <dbReference type="SAM" id="MobiDB-lite"/>
    </source>
</evidence>
<reference evidence="2" key="1">
    <citation type="submission" date="2021-03" db="EMBL/GenBank/DDBJ databases">
        <authorList>
            <person name="Tagirdzhanova G."/>
        </authorList>
    </citation>
    <scope>NUCLEOTIDE SEQUENCE</scope>
</reference>
<evidence type="ECO:0000313" key="2">
    <source>
        <dbReference type="EMBL" id="CAF9940187.1"/>
    </source>
</evidence>
<protein>
    <submittedName>
        <fullName evidence="2">Uncharacterized protein</fullName>
    </submittedName>
</protein>
<accession>A0A8H3PG97</accession>
<evidence type="ECO:0000313" key="3">
    <source>
        <dbReference type="Proteomes" id="UP000664203"/>
    </source>
</evidence>
<comment type="caution">
    <text evidence="2">The sequence shown here is derived from an EMBL/GenBank/DDBJ whole genome shotgun (WGS) entry which is preliminary data.</text>
</comment>
<organism evidence="2 3">
    <name type="scientific">Alectoria fallacina</name>
    <dbReference type="NCBI Taxonomy" id="1903189"/>
    <lineage>
        <taxon>Eukaryota</taxon>
        <taxon>Fungi</taxon>
        <taxon>Dikarya</taxon>
        <taxon>Ascomycota</taxon>
        <taxon>Pezizomycotina</taxon>
        <taxon>Lecanoromycetes</taxon>
        <taxon>OSLEUM clade</taxon>
        <taxon>Lecanoromycetidae</taxon>
        <taxon>Lecanorales</taxon>
        <taxon>Lecanorineae</taxon>
        <taxon>Parmeliaceae</taxon>
        <taxon>Alectoria</taxon>
    </lineage>
</organism>
<gene>
    <name evidence="2" type="ORF">ALECFALPRED_008479</name>
</gene>
<name>A0A8H3PG97_9LECA</name>
<dbReference type="Proteomes" id="UP000664203">
    <property type="component" value="Unassembled WGS sequence"/>
</dbReference>
<sequence length="241" mass="26219">MSVLEASGARSLDASHDSGPAPPPQPDELKAILDAEIVTHATIITVIGDCERQLDELPGSLSSQDPTIRDLRHTLSHALLEASQSKSRQSTLRMQLRSVSGHQRRIEGHSSGLEFTIDRFFEARDESLRMEFAALAQVFDSVANGARMLMRHVVSLCKGMLGQRGRMGRVWSVWARLHADLEDGEKEDGGNLGGGKAEEEKAEGKKRMQNDTHGPVDIGEQAAELMSLLSRSGETASGGPW</sequence>
<keyword evidence="3" id="KW-1185">Reference proteome</keyword>
<feature type="region of interest" description="Disordered" evidence="1">
    <location>
        <begin position="1"/>
        <end position="28"/>
    </location>
</feature>
<dbReference type="AlphaFoldDB" id="A0A8H3PG97"/>